<evidence type="ECO:0000259" key="2">
    <source>
        <dbReference type="Pfam" id="PF13472"/>
    </source>
</evidence>
<comment type="caution">
    <text evidence="3">The sequence shown here is derived from an EMBL/GenBank/DDBJ whole genome shotgun (WGS) entry which is preliminary data.</text>
</comment>
<organism evidence="3 4">
    <name type="scientific">Amphibalanus amphitrite</name>
    <name type="common">Striped barnacle</name>
    <name type="synonym">Balanus amphitrite</name>
    <dbReference type="NCBI Taxonomy" id="1232801"/>
    <lineage>
        <taxon>Eukaryota</taxon>
        <taxon>Metazoa</taxon>
        <taxon>Ecdysozoa</taxon>
        <taxon>Arthropoda</taxon>
        <taxon>Crustacea</taxon>
        <taxon>Multicrustacea</taxon>
        <taxon>Cirripedia</taxon>
        <taxon>Thoracica</taxon>
        <taxon>Thoracicalcarea</taxon>
        <taxon>Balanomorpha</taxon>
        <taxon>Balanoidea</taxon>
        <taxon>Balanidae</taxon>
        <taxon>Amphibalaninae</taxon>
        <taxon>Amphibalanus</taxon>
    </lineage>
</organism>
<reference evidence="3 4" key="1">
    <citation type="submission" date="2019-07" db="EMBL/GenBank/DDBJ databases">
        <title>Draft genome assembly of a fouling barnacle, Amphibalanus amphitrite (Darwin, 1854): The first reference genome for Thecostraca.</title>
        <authorList>
            <person name="Kim W."/>
        </authorList>
    </citation>
    <scope>NUCLEOTIDE SEQUENCE [LARGE SCALE GENOMIC DNA]</scope>
    <source>
        <strain evidence="3">SNU_AA5</strain>
        <tissue evidence="3">Soma without cirri and trophi</tissue>
    </source>
</reference>
<proteinExistence type="predicted"/>
<keyword evidence="4" id="KW-1185">Reference proteome</keyword>
<feature type="domain" description="SGNH hydrolase-type esterase" evidence="2">
    <location>
        <begin position="232"/>
        <end position="389"/>
    </location>
</feature>
<protein>
    <recommendedName>
        <fullName evidence="2">SGNH hydrolase-type esterase domain-containing protein</fullName>
    </recommendedName>
</protein>
<name>A0A6A4VG77_AMPAM</name>
<dbReference type="InterPro" id="IPR036514">
    <property type="entry name" value="SGNH_hydro_sf"/>
</dbReference>
<dbReference type="Proteomes" id="UP000440578">
    <property type="component" value="Unassembled WGS sequence"/>
</dbReference>
<dbReference type="EMBL" id="VIIS01001946">
    <property type="protein sequence ID" value="KAF0290564.1"/>
    <property type="molecule type" value="Genomic_DNA"/>
</dbReference>
<evidence type="ECO:0000313" key="3">
    <source>
        <dbReference type="EMBL" id="KAF0290564.1"/>
    </source>
</evidence>
<feature type="region of interest" description="Disordered" evidence="1">
    <location>
        <begin position="92"/>
        <end position="132"/>
    </location>
</feature>
<dbReference type="InterPro" id="IPR013830">
    <property type="entry name" value="SGNH_hydro"/>
</dbReference>
<evidence type="ECO:0000256" key="1">
    <source>
        <dbReference type="SAM" id="MobiDB-lite"/>
    </source>
</evidence>
<sequence>MDPTRLELDSLWTAVAEERAERERLEEQLQGLLRGLSGGGMPSADAGLPLIVQQDAELTEVVTEMPSSALWSSPAPSDSDLVEVVVEVPPADGGAAGEAMWGTQPDGESFPSPDRRRPGDGEEGGGRPPVSPTAAILAEVSVAVDGADILGEILGEPVSPAAAILAGASVGVDGADILGEILGDPIDTDFGLGDIAEGSGGSPEAGPPGSAVLLMGDSMLSRADFRCDPPRRLSVCAVPGLTLSRWLRSSATEVRAWVCGKGELTDLQVILWLGGNDVYPRGAAFDPVTVVATLGRLKETIIDTRSLGCAVTILGVTPRPARDGGRVWESTPAFWLERALCELCRETDSTFVALGRRLCRREGRKRRFKMDGRFFSADGVHLSAAGYRRLMDYLPGWLRRGRR</sequence>
<dbReference type="Pfam" id="PF13472">
    <property type="entry name" value="Lipase_GDSL_2"/>
    <property type="match status" value="1"/>
</dbReference>
<dbReference type="Gene3D" id="3.40.50.1110">
    <property type="entry name" value="SGNH hydrolase"/>
    <property type="match status" value="1"/>
</dbReference>
<dbReference type="CDD" id="cd00229">
    <property type="entry name" value="SGNH_hydrolase"/>
    <property type="match status" value="1"/>
</dbReference>
<gene>
    <name evidence="3" type="ORF">FJT64_011273</name>
</gene>
<evidence type="ECO:0000313" key="4">
    <source>
        <dbReference type="Proteomes" id="UP000440578"/>
    </source>
</evidence>
<accession>A0A6A4VG77</accession>
<dbReference type="SUPFAM" id="SSF52266">
    <property type="entry name" value="SGNH hydrolase"/>
    <property type="match status" value="1"/>
</dbReference>
<dbReference type="AlphaFoldDB" id="A0A6A4VG77"/>